<protein>
    <submittedName>
        <fullName evidence="4">Uncharacterized protein</fullName>
    </submittedName>
</protein>
<evidence type="ECO:0000313" key="5">
    <source>
        <dbReference type="Proteomes" id="UP001172673"/>
    </source>
</evidence>
<accession>A0AA38X9M7</accession>
<dbReference type="PANTHER" id="PTHR24321">
    <property type="entry name" value="DEHYDROGENASES, SHORT CHAIN"/>
    <property type="match status" value="1"/>
</dbReference>
<dbReference type="FunFam" id="3.40.50.720:FF:000084">
    <property type="entry name" value="Short-chain dehydrogenase reductase"/>
    <property type="match status" value="1"/>
</dbReference>
<dbReference type="Gene3D" id="3.40.50.720">
    <property type="entry name" value="NAD(P)-binding Rossmann-like Domain"/>
    <property type="match status" value="1"/>
</dbReference>
<proteinExistence type="inferred from homology"/>
<keyword evidence="3" id="KW-0560">Oxidoreductase</keyword>
<name>A0AA38X9M7_9EURO</name>
<sequence>MAVKDTISTQLAAIFIHQTPTTPHPAELSGASTDPIKQLMGLPLELRNKIYKLLLVKEDWVGVVISHSQYGPPVLADYCDNYRVGPKHTTSILRVSQQAHSEGTDILYGVNKFSCHHFMGFITAFLEGNAITGGRHGIGEANAAKIKRTMFELPVKVVFNQDGDDHTLGEFLDSICRKLPALQSLCLTTTESYKDVPKNFEEGLSLEWIQHTHVGPLLKTAARVTQYHPLLRKAIWSRWNGFVGCMGGDRRWPTPKLAGQWVVDIVREGPLPVLKGETMARMSPFNTEFQGVDWVIDCLRVRRTSLEDTVAWYKAWKGHFALPNDATSSETNPEEVKHWTRPRRYHPSMGVDLTNHVMAIARKDEMVVDRAKAIPQLSQADGNDLPVNLGEILPAEGDDKDVGKKTLQHYPTRGWEYSAADTTEARSIATACRRRSSPTMAPPRLANKVCLITGTSGGMGRAAALHFAREGAKVVGCDINAEKDAETVKLVTAEGGSMISLSPCDLTKADSCQKLVDAVIEKHGRLDVLYNNAAVAYFAWIDNHPDDVWYKTIDYELHLVFLLTRAAWPHLKKSGKASIISTGSTSGFFTATALPALAHAAAKGAVIAMTKQLALEGRKHGIRANSISPGLVHTNATAAFLENPEWRASQVDKVMLGRPGQPEEIAATAVFLASDESSFITAANLVVDGGTTAW</sequence>
<dbReference type="SUPFAM" id="SSF51735">
    <property type="entry name" value="NAD(P)-binding Rossmann-fold domains"/>
    <property type="match status" value="1"/>
</dbReference>
<comment type="caution">
    <text evidence="4">The sequence shown here is derived from an EMBL/GenBank/DDBJ whole genome shotgun (WGS) entry which is preliminary data.</text>
</comment>
<dbReference type="PANTHER" id="PTHR24321:SF8">
    <property type="entry name" value="ESTRADIOL 17-BETA-DEHYDROGENASE 8-RELATED"/>
    <property type="match status" value="1"/>
</dbReference>
<dbReference type="PRINTS" id="PR00081">
    <property type="entry name" value="GDHRDH"/>
</dbReference>
<dbReference type="Proteomes" id="UP001172673">
    <property type="component" value="Unassembled WGS sequence"/>
</dbReference>
<dbReference type="EMBL" id="JAPDRK010000009">
    <property type="protein sequence ID" value="KAJ9609107.1"/>
    <property type="molecule type" value="Genomic_DNA"/>
</dbReference>
<dbReference type="InterPro" id="IPR036291">
    <property type="entry name" value="NAD(P)-bd_dom_sf"/>
</dbReference>
<dbReference type="Pfam" id="PF13561">
    <property type="entry name" value="adh_short_C2"/>
    <property type="match status" value="1"/>
</dbReference>
<organism evidence="4 5">
    <name type="scientific">Cladophialophora chaetospira</name>
    <dbReference type="NCBI Taxonomy" id="386627"/>
    <lineage>
        <taxon>Eukaryota</taxon>
        <taxon>Fungi</taxon>
        <taxon>Dikarya</taxon>
        <taxon>Ascomycota</taxon>
        <taxon>Pezizomycotina</taxon>
        <taxon>Eurotiomycetes</taxon>
        <taxon>Chaetothyriomycetidae</taxon>
        <taxon>Chaetothyriales</taxon>
        <taxon>Herpotrichiellaceae</taxon>
        <taxon>Cladophialophora</taxon>
    </lineage>
</organism>
<keyword evidence="5" id="KW-1185">Reference proteome</keyword>
<evidence type="ECO:0000256" key="2">
    <source>
        <dbReference type="ARBA" id="ARBA00022857"/>
    </source>
</evidence>
<evidence type="ECO:0000313" key="4">
    <source>
        <dbReference type="EMBL" id="KAJ9609107.1"/>
    </source>
</evidence>
<keyword evidence="2" id="KW-0521">NADP</keyword>
<dbReference type="CDD" id="cd05233">
    <property type="entry name" value="SDR_c"/>
    <property type="match status" value="1"/>
</dbReference>
<reference evidence="4" key="1">
    <citation type="submission" date="2022-10" db="EMBL/GenBank/DDBJ databases">
        <title>Culturing micro-colonial fungi from biological soil crusts in the Mojave desert and describing Neophaeococcomyces mojavensis, and introducing the new genera and species Taxawa tesnikishii.</title>
        <authorList>
            <person name="Kurbessoian T."/>
            <person name="Stajich J.E."/>
        </authorList>
    </citation>
    <scope>NUCLEOTIDE SEQUENCE</scope>
    <source>
        <strain evidence="4">TK_41</strain>
    </source>
</reference>
<evidence type="ECO:0000256" key="3">
    <source>
        <dbReference type="ARBA" id="ARBA00023002"/>
    </source>
</evidence>
<dbReference type="GO" id="GO:0016491">
    <property type="term" value="F:oxidoreductase activity"/>
    <property type="evidence" value="ECO:0007669"/>
    <property type="project" value="UniProtKB-KW"/>
</dbReference>
<gene>
    <name evidence="4" type="ORF">H2200_006878</name>
</gene>
<dbReference type="InterPro" id="IPR002347">
    <property type="entry name" value="SDR_fam"/>
</dbReference>
<dbReference type="AlphaFoldDB" id="A0AA38X9M7"/>
<evidence type="ECO:0000256" key="1">
    <source>
        <dbReference type="ARBA" id="ARBA00006484"/>
    </source>
</evidence>
<comment type="similarity">
    <text evidence="1">Belongs to the short-chain dehydrogenases/reductases (SDR) family.</text>
</comment>